<dbReference type="InterPro" id="IPR029510">
    <property type="entry name" value="Ald_DH_CS_GLU"/>
</dbReference>
<proteinExistence type="inferred from homology"/>
<evidence type="ECO:0000259" key="5">
    <source>
        <dbReference type="Pfam" id="PF00171"/>
    </source>
</evidence>
<accession>A0A7C9GIQ4</accession>
<dbReference type="AlphaFoldDB" id="A0A7C9GIQ4"/>
<dbReference type="FunFam" id="3.40.605.10:FF:000001">
    <property type="entry name" value="Aldehyde dehydrogenase 1"/>
    <property type="match status" value="1"/>
</dbReference>
<dbReference type="Gene3D" id="3.40.309.10">
    <property type="entry name" value="Aldehyde Dehydrogenase, Chain A, domain 2"/>
    <property type="match status" value="1"/>
</dbReference>
<dbReference type="InterPro" id="IPR016161">
    <property type="entry name" value="Ald_DH/histidinol_DH"/>
</dbReference>
<gene>
    <name evidence="6" type="ORF">GEA64_07740</name>
</gene>
<keyword evidence="2 4" id="KW-0560">Oxidoreductase</keyword>
<name>A0A7C9GIQ4_9GAMM</name>
<feature type="domain" description="Aldehyde dehydrogenase" evidence="5">
    <location>
        <begin position="25"/>
        <end position="487"/>
    </location>
</feature>
<organism evidence="6 7">
    <name type="scientific">Photorhabdus khanii</name>
    <dbReference type="NCBI Taxonomy" id="1004150"/>
    <lineage>
        <taxon>Bacteria</taxon>
        <taxon>Pseudomonadati</taxon>
        <taxon>Pseudomonadota</taxon>
        <taxon>Gammaproteobacteria</taxon>
        <taxon>Enterobacterales</taxon>
        <taxon>Morganellaceae</taxon>
        <taxon>Photorhabdus</taxon>
    </lineage>
</organism>
<comment type="caution">
    <text evidence="6">The sequence shown here is derived from an EMBL/GenBank/DDBJ whole genome shotgun (WGS) entry which is preliminary data.</text>
</comment>
<reference evidence="6 7" key="1">
    <citation type="journal article" date="2019" name="Nature">
        <title>A new antibiotic selectively kills Gram-negative pathogens.</title>
        <authorList>
            <person name="Imai Y."/>
            <person name="Meyer K.J."/>
            <person name="Iinishi A."/>
            <person name="Favre-Godal Q."/>
            <person name="Green R."/>
            <person name="Manuse S."/>
            <person name="Caboni M."/>
            <person name="Mori M."/>
            <person name="Niles S."/>
            <person name="Ghiglieri M."/>
            <person name="Honrao C."/>
            <person name="Ma X."/>
            <person name="Guo J.J."/>
            <person name="Makriyannis A."/>
            <person name="Linares-Otoya L."/>
            <person name="Boehringer N."/>
            <person name="Wuisan Z.G."/>
            <person name="Kaur H."/>
            <person name="Wu R."/>
            <person name="Mateus A."/>
            <person name="Typas A."/>
            <person name="Savitski M.M."/>
            <person name="Espinoza J.L."/>
            <person name="O'Rourke A."/>
            <person name="Nelson K.E."/>
            <person name="Hiller S."/>
            <person name="Noinaj N."/>
            <person name="Schaeberle T.F."/>
            <person name="D'Onofrio A."/>
            <person name="Lewis K."/>
        </authorList>
    </citation>
    <scope>NUCLEOTIDE SEQUENCE [LARGE SCALE GENOMIC DNA]</scope>
    <source>
        <strain evidence="6 7">HGB 1456</strain>
    </source>
</reference>
<evidence type="ECO:0000256" key="2">
    <source>
        <dbReference type="ARBA" id="ARBA00023002"/>
    </source>
</evidence>
<dbReference type="InterPro" id="IPR016163">
    <property type="entry name" value="Ald_DH_C"/>
</dbReference>
<evidence type="ECO:0000313" key="7">
    <source>
        <dbReference type="Proteomes" id="UP000481739"/>
    </source>
</evidence>
<dbReference type="Proteomes" id="UP000481739">
    <property type="component" value="Unassembled WGS sequence"/>
</dbReference>
<dbReference type="SUPFAM" id="SSF53720">
    <property type="entry name" value="ALDH-like"/>
    <property type="match status" value="1"/>
</dbReference>
<evidence type="ECO:0000256" key="4">
    <source>
        <dbReference type="RuleBase" id="RU003345"/>
    </source>
</evidence>
<dbReference type="Pfam" id="PF00171">
    <property type="entry name" value="Aldedh"/>
    <property type="match status" value="1"/>
</dbReference>
<dbReference type="FunFam" id="3.40.309.10:FF:000012">
    <property type="entry name" value="Betaine aldehyde dehydrogenase"/>
    <property type="match status" value="1"/>
</dbReference>
<feature type="active site" evidence="3">
    <location>
        <position position="260"/>
    </location>
</feature>
<evidence type="ECO:0000256" key="1">
    <source>
        <dbReference type="ARBA" id="ARBA00009986"/>
    </source>
</evidence>
<evidence type="ECO:0000313" key="6">
    <source>
        <dbReference type="EMBL" id="MQL47878.1"/>
    </source>
</evidence>
<evidence type="ECO:0000256" key="3">
    <source>
        <dbReference type="PROSITE-ProRule" id="PRU10007"/>
    </source>
</evidence>
<protein>
    <submittedName>
        <fullName evidence="6">Aldehyde dehydrogenase family protein</fullName>
    </submittedName>
</protein>
<dbReference type="RefSeq" id="WP_152962464.1">
    <property type="nucleotide sequence ID" value="NZ_CAWOZU010000017.1"/>
</dbReference>
<dbReference type="InterPro" id="IPR016162">
    <property type="entry name" value="Ald_DH_N"/>
</dbReference>
<dbReference type="GO" id="GO:0004030">
    <property type="term" value="F:aldehyde dehydrogenase [NAD(P)+] activity"/>
    <property type="evidence" value="ECO:0007669"/>
    <property type="project" value="UniProtKB-ARBA"/>
</dbReference>
<dbReference type="EMBL" id="WHZZ01000002">
    <property type="protein sequence ID" value="MQL47878.1"/>
    <property type="molecule type" value="Genomic_DNA"/>
</dbReference>
<sequence>MKRLHDIEKEMLPVESYKMLIGGQWVDSVSKGTTKSYNPATGELLAEYASGNAEDVDLAVSAAKKAFATWSQTSPIERQAVLLKIADLLEAEQERFAILESLDSGKPLNESQNMDLPASIDHFRYFAGVIRAHTDEASVLDSNTLSLVIREPIGVVGQVIPWNFPLLMAAWKLAPALAAGNTIVINPATMTPITLLELGRILNKVLPAGVVNIVTGRGSVVGQAILDHEDVEKVAFTGSTRVGYTVAEAAAKKLIPATLELGGKSANIIFPDANMKKAVTYAAKAILLNQGQACESGSRLFLHKDIHDEFLKSLKAEFESVQVGDPLEKETQMGSQISQEQMEKILSYVDIAKKEGATILTGGKRITGEGYDDGFFIQPTIIINATNEMQVAREEIFGPVLTVIPFSTEEDVIRMANDSDYGLGGAVWTQDINRALRVSKAVKTGRMWVNTYHELPAHAPFGGYKKSGLGRETHKMMLDSYTQVKNIYIKTSEE</sequence>
<comment type="similarity">
    <text evidence="1 4">Belongs to the aldehyde dehydrogenase family.</text>
</comment>
<dbReference type="Gene3D" id="3.40.605.10">
    <property type="entry name" value="Aldehyde Dehydrogenase, Chain A, domain 1"/>
    <property type="match status" value="1"/>
</dbReference>
<dbReference type="PROSITE" id="PS00687">
    <property type="entry name" value="ALDEHYDE_DEHYDR_GLU"/>
    <property type="match status" value="1"/>
</dbReference>
<dbReference type="InterPro" id="IPR015590">
    <property type="entry name" value="Aldehyde_DH_dom"/>
</dbReference>
<dbReference type="PANTHER" id="PTHR11699">
    <property type="entry name" value="ALDEHYDE DEHYDROGENASE-RELATED"/>
    <property type="match status" value="1"/>
</dbReference>